<evidence type="ECO:0000313" key="2">
    <source>
        <dbReference type="EMBL" id="OGG90498.1"/>
    </source>
</evidence>
<accession>A0A1F6FXB4</accession>
<name>A0A1F6FXB4_9BACT</name>
<dbReference type="AlphaFoldDB" id="A0A1F6FXB4"/>
<dbReference type="Proteomes" id="UP000177998">
    <property type="component" value="Unassembled WGS sequence"/>
</dbReference>
<keyword evidence="1" id="KW-0175">Coiled coil</keyword>
<evidence type="ECO:0000313" key="3">
    <source>
        <dbReference type="Proteomes" id="UP000177998"/>
    </source>
</evidence>
<organism evidence="2 3">
    <name type="scientific">Candidatus Kuenenbacteria bacterium RIFCSPLOWO2_02_FULL_42_16</name>
    <dbReference type="NCBI Taxonomy" id="1798564"/>
    <lineage>
        <taxon>Bacteria</taxon>
        <taxon>Candidatus Kueneniibacteriota</taxon>
    </lineage>
</organism>
<gene>
    <name evidence="2" type="ORF">A3H55_01645</name>
</gene>
<feature type="coiled-coil region" evidence="1">
    <location>
        <begin position="182"/>
        <end position="209"/>
    </location>
</feature>
<dbReference type="STRING" id="1798564.A3H55_01645"/>
<protein>
    <submittedName>
        <fullName evidence="2">Uncharacterized protein</fullName>
    </submittedName>
</protein>
<comment type="caution">
    <text evidence="2">The sequence shown here is derived from an EMBL/GenBank/DDBJ whole genome shotgun (WGS) entry which is preliminary data.</text>
</comment>
<dbReference type="EMBL" id="MFMZ01000043">
    <property type="protein sequence ID" value="OGG90498.1"/>
    <property type="molecule type" value="Genomic_DNA"/>
</dbReference>
<proteinExistence type="predicted"/>
<sequence length="218" mass="24621">MKVRINMNVILQMLEGVFGHVAADWLFVKEKGADGKEATKLSPAIVRQLKEIRVSKNSGSKVDETWVEVALSQTLNGAQQLEFREWRRLCLSTDQQKDISYAFGLMYAECQKRFNDQDALTAVGVSMEALLKITDRNQRTAEIVSMGFALPADEYKNLWEKAEETEVGKKVLAAGEQAKQVLNEAQTGLNEWQEKLDQAKVEAKNNLNAKLTAWRNRS</sequence>
<reference evidence="2 3" key="1">
    <citation type="journal article" date="2016" name="Nat. Commun.">
        <title>Thousands of microbial genomes shed light on interconnected biogeochemical processes in an aquifer system.</title>
        <authorList>
            <person name="Anantharaman K."/>
            <person name="Brown C.T."/>
            <person name="Hug L.A."/>
            <person name="Sharon I."/>
            <person name="Castelle C.J."/>
            <person name="Probst A.J."/>
            <person name="Thomas B.C."/>
            <person name="Singh A."/>
            <person name="Wilkins M.J."/>
            <person name="Karaoz U."/>
            <person name="Brodie E.L."/>
            <person name="Williams K.H."/>
            <person name="Hubbard S.S."/>
            <person name="Banfield J.F."/>
        </authorList>
    </citation>
    <scope>NUCLEOTIDE SEQUENCE [LARGE SCALE GENOMIC DNA]</scope>
</reference>
<evidence type="ECO:0000256" key="1">
    <source>
        <dbReference type="SAM" id="Coils"/>
    </source>
</evidence>